<dbReference type="Proteomes" id="UP000246464">
    <property type="component" value="Chromosome 10"/>
</dbReference>
<dbReference type="EMBL" id="CP026252">
    <property type="protein sequence ID" value="AWP08367.1"/>
    <property type="molecule type" value="Genomic_DNA"/>
</dbReference>
<protein>
    <submittedName>
        <fullName evidence="1">Uncharacterized protein</fullName>
    </submittedName>
</protein>
<sequence>MTNYRGNGGIEGCCPAEEEERVSDVSHLPVEPAAVITGVDAESSAHSEWPMLSSQDRTRPCVLAFWEALKHVSHEMASRSVLERAQSVHTRCCDASSVILCYKLTCLPSFRGEDRNTY</sequence>
<dbReference type="AlphaFoldDB" id="A0A2U9BVR4"/>
<accession>A0A2U9BVR4</accession>
<gene>
    <name evidence="1" type="ORF">SMAX5B_009738</name>
</gene>
<name>A0A2U9BVR4_SCOMX</name>
<evidence type="ECO:0000313" key="2">
    <source>
        <dbReference type="Proteomes" id="UP000246464"/>
    </source>
</evidence>
<proteinExistence type="predicted"/>
<reference evidence="1 2" key="1">
    <citation type="submission" date="2017-12" db="EMBL/GenBank/DDBJ databases">
        <title>Integrating genomic resources of turbot (Scophthalmus maximus) in depth evaluation of genetic and physical mapping variation across individuals.</title>
        <authorList>
            <person name="Martinez P."/>
        </authorList>
    </citation>
    <scope>NUCLEOTIDE SEQUENCE [LARGE SCALE GENOMIC DNA]</scope>
</reference>
<organism evidence="1 2">
    <name type="scientific">Scophthalmus maximus</name>
    <name type="common">Turbot</name>
    <name type="synonym">Psetta maxima</name>
    <dbReference type="NCBI Taxonomy" id="52904"/>
    <lineage>
        <taxon>Eukaryota</taxon>
        <taxon>Metazoa</taxon>
        <taxon>Chordata</taxon>
        <taxon>Craniata</taxon>
        <taxon>Vertebrata</taxon>
        <taxon>Euteleostomi</taxon>
        <taxon>Actinopterygii</taxon>
        <taxon>Neopterygii</taxon>
        <taxon>Teleostei</taxon>
        <taxon>Neoteleostei</taxon>
        <taxon>Acanthomorphata</taxon>
        <taxon>Carangaria</taxon>
        <taxon>Pleuronectiformes</taxon>
        <taxon>Pleuronectoidei</taxon>
        <taxon>Scophthalmidae</taxon>
        <taxon>Scophthalmus</taxon>
    </lineage>
</organism>
<keyword evidence="2" id="KW-1185">Reference proteome</keyword>
<evidence type="ECO:0000313" key="1">
    <source>
        <dbReference type="EMBL" id="AWP08367.1"/>
    </source>
</evidence>